<comment type="subcellular location">
    <subcellularLocation>
        <location evidence="1 5">Cytoplasm</location>
    </subcellularLocation>
</comment>
<keyword evidence="3 5" id="KW-0489">Methyltransferase</keyword>
<accession>D3PHT3</accession>
<dbReference type="InterPro" id="IPR041370">
    <property type="entry name" value="Mlase_EEF1AKMT1/ZCCHC4"/>
</dbReference>
<dbReference type="AlphaFoldDB" id="D3PHT3"/>
<dbReference type="InterPro" id="IPR029063">
    <property type="entry name" value="SAM-dependent_MTases_sf"/>
</dbReference>
<dbReference type="GO" id="GO:0032259">
    <property type="term" value="P:methylation"/>
    <property type="evidence" value="ECO:0007669"/>
    <property type="project" value="UniProtKB-KW"/>
</dbReference>
<organism evidence="6">
    <name type="scientific">Lepeophtheirus salmonis</name>
    <name type="common">Salmon louse</name>
    <name type="synonym">Caligus salmonis</name>
    <dbReference type="NCBI Taxonomy" id="72036"/>
    <lineage>
        <taxon>Eukaryota</taxon>
        <taxon>Metazoa</taxon>
        <taxon>Ecdysozoa</taxon>
        <taxon>Arthropoda</taxon>
        <taxon>Crustacea</taxon>
        <taxon>Multicrustacea</taxon>
        <taxon>Hexanauplia</taxon>
        <taxon>Copepoda</taxon>
        <taxon>Siphonostomatoida</taxon>
        <taxon>Caligidae</taxon>
        <taxon>Lepeophtheirus</taxon>
    </lineage>
</organism>
<evidence type="ECO:0000256" key="5">
    <source>
        <dbReference type="HAMAP-Rule" id="MF_03187"/>
    </source>
</evidence>
<name>D3PHT3_LEPSM</name>
<proteinExistence type="evidence at transcript level"/>
<evidence type="ECO:0000313" key="6">
    <source>
        <dbReference type="EMBL" id="ADD38119.1"/>
    </source>
</evidence>
<dbReference type="GO" id="GO:0005737">
    <property type="term" value="C:cytoplasm"/>
    <property type="evidence" value="ECO:0007669"/>
    <property type="project" value="UniProtKB-SubCell"/>
</dbReference>
<dbReference type="OrthoDB" id="206354at2759"/>
<dbReference type="EC" id="2.1.1.-" evidence="5"/>
<dbReference type="InterPro" id="IPR019369">
    <property type="entry name" value="Efm5/EEF1AKMT1"/>
</dbReference>
<sequence length="225" mass="26134">MSASSEDEGISLTTETFTALQEYYSEQEERDARRLAVDNFNEEELLTSNCNEVVSEDWQLSQFWYTEETAASLAKEAIRIAKSDGMVACISCPTLYIAIKKYFPENKNVYLFEYDQRFQKIARDKFVFYDFNAPVDVPRDFRDQFSVVIADPPFLSDECITKTAITVKYLGKDKLIFCTGKKMTDMCDRLMSLKVRKFAPKHKNNLANEFCCLTNYEEFDEHMPS</sequence>
<dbReference type="SUPFAM" id="SSF53335">
    <property type="entry name" value="S-adenosyl-L-methionine-dependent methyltransferases"/>
    <property type="match status" value="1"/>
</dbReference>
<dbReference type="PANTHER" id="PTHR13200:SF0">
    <property type="entry name" value="EEF1A LYSINE METHYLTRANSFERASE 1"/>
    <property type="match status" value="1"/>
</dbReference>
<dbReference type="GO" id="GO:0016279">
    <property type="term" value="F:protein-lysine N-methyltransferase activity"/>
    <property type="evidence" value="ECO:0007669"/>
    <property type="project" value="UniProtKB-UniRule"/>
</dbReference>
<keyword evidence="2 5" id="KW-0963">Cytoplasm</keyword>
<evidence type="ECO:0000256" key="1">
    <source>
        <dbReference type="ARBA" id="ARBA00004496"/>
    </source>
</evidence>
<dbReference type="HAMAP" id="MF_03187">
    <property type="entry name" value="Methyltr_EFM5"/>
    <property type="match status" value="1"/>
</dbReference>
<dbReference type="EMBL" id="BT121189">
    <property type="protein sequence ID" value="ADD38119.1"/>
    <property type="molecule type" value="mRNA"/>
</dbReference>
<keyword evidence="4 5" id="KW-0808">Transferase</keyword>
<protein>
    <recommendedName>
        <fullName evidence="5">Protein-lysine N-methyltransferase N6MT2</fullName>
        <ecNumber evidence="5">2.1.1.-</ecNumber>
    </recommendedName>
</protein>
<comment type="function">
    <text evidence="5">S-adenosyl-L-methionine-dependent protein-lysine N-methyltransferase that methylates elongation factor 1-alpha.</text>
</comment>
<dbReference type="GO" id="GO:0003676">
    <property type="term" value="F:nucleic acid binding"/>
    <property type="evidence" value="ECO:0007669"/>
    <property type="project" value="InterPro"/>
</dbReference>
<dbReference type="Pfam" id="PF10237">
    <property type="entry name" value="N6-adenineMlase"/>
    <property type="match status" value="1"/>
</dbReference>
<reference evidence="6" key="1">
    <citation type="submission" date="2010-03" db="EMBL/GenBank/DDBJ databases">
        <title>Atlantic Lepeophtheirus salmonis ESTs and full-length cDNAs.</title>
        <authorList>
            <person name="Yasuike M."/>
            <person name="von Schalburg K."/>
            <person name="Cooper G."/>
            <person name="Leong J."/>
            <person name="Nilsen F."/>
            <person name="Jones S.R.M."/>
            <person name="Koop B.F."/>
        </authorList>
    </citation>
    <scope>NUCLEOTIDE SEQUENCE</scope>
    <source>
        <strain evidence="6">Atlantic form</strain>
        <tissue evidence="6">Mixed tissue</tissue>
    </source>
</reference>
<dbReference type="PANTHER" id="PTHR13200">
    <property type="entry name" value="EEF1A LYSINE METHYLTRANSFERASE 1"/>
    <property type="match status" value="1"/>
</dbReference>
<gene>
    <name evidence="6" type="primary">N6MT2</name>
</gene>
<comment type="similarity">
    <text evidence="5">Belongs to the class I-like SAM-binding methyltransferase superfamily. EFM5 family.</text>
</comment>
<evidence type="ECO:0000256" key="4">
    <source>
        <dbReference type="ARBA" id="ARBA00022679"/>
    </source>
</evidence>
<dbReference type="PROSITE" id="PS00092">
    <property type="entry name" value="N6_MTASE"/>
    <property type="match status" value="1"/>
</dbReference>
<evidence type="ECO:0000256" key="2">
    <source>
        <dbReference type="ARBA" id="ARBA00022490"/>
    </source>
</evidence>
<dbReference type="InterPro" id="IPR002052">
    <property type="entry name" value="DNA_methylase_N6_adenine_CS"/>
</dbReference>
<evidence type="ECO:0000256" key="3">
    <source>
        <dbReference type="ARBA" id="ARBA00022603"/>
    </source>
</evidence>